<keyword evidence="1" id="KW-0812">Transmembrane</keyword>
<keyword evidence="5" id="KW-1185">Reference proteome</keyword>
<evidence type="ECO:0000313" key="5">
    <source>
        <dbReference type="Proteomes" id="UP000282007"/>
    </source>
</evidence>
<dbReference type="RefSeq" id="WP_121920209.1">
    <property type="nucleotide sequence ID" value="NZ_CP034145.1"/>
</dbReference>
<dbReference type="AlphaFoldDB" id="A0A3M0D9S5"/>
<dbReference type="Proteomes" id="UP000277326">
    <property type="component" value="Unassembled WGS sequence"/>
</dbReference>
<reference evidence="2 5" key="2">
    <citation type="submission" date="2018-07" db="EMBL/GenBank/DDBJ databases">
        <title>Genome sequences of Haloplanus aerogenes JCM 16430T.</title>
        <authorList>
            <person name="Kim Y.B."/>
            <person name="Roh S.W."/>
        </authorList>
    </citation>
    <scope>NUCLEOTIDE SEQUENCE [LARGE SCALE GENOMIC DNA]</scope>
    <source>
        <strain evidence="2 5">JCM 16430</strain>
    </source>
</reference>
<evidence type="ECO:0000313" key="2">
    <source>
        <dbReference type="EMBL" id="AZH26431.1"/>
    </source>
</evidence>
<keyword evidence="1" id="KW-0472">Membrane</keyword>
<gene>
    <name evidence="3" type="ORF">ATH50_1552</name>
    <name evidence="2" type="ORF">DU502_14105</name>
</gene>
<dbReference type="EMBL" id="CP034145">
    <property type="protein sequence ID" value="AZH26431.1"/>
    <property type="molecule type" value="Genomic_DNA"/>
</dbReference>
<dbReference type="GeneID" id="38472441"/>
<evidence type="ECO:0000313" key="3">
    <source>
        <dbReference type="EMBL" id="RMB18105.1"/>
    </source>
</evidence>
<reference evidence="3" key="3">
    <citation type="submission" date="2018-10" db="EMBL/GenBank/DDBJ databases">
        <authorList>
            <person name="Whitman W."/>
            <person name="Huntemann M."/>
            <person name="Clum A."/>
            <person name="Pillay M."/>
            <person name="Palaniappan K."/>
            <person name="Varghese N."/>
            <person name="Mikhailova N."/>
            <person name="Stamatis D."/>
            <person name="Reddy T."/>
            <person name="Daum C."/>
            <person name="Shapiro N."/>
            <person name="Ivanova N."/>
            <person name="Kyrpides N."/>
            <person name="Woyke T."/>
        </authorList>
    </citation>
    <scope>NUCLEOTIDE SEQUENCE</scope>
    <source>
        <strain evidence="3">CGMCC 1.10124</strain>
    </source>
</reference>
<evidence type="ECO:0000313" key="4">
    <source>
        <dbReference type="Proteomes" id="UP000277326"/>
    </source>
</evidence>
<organism evidence="3 4">
    <name type="scientific">Haloplanus aerogenes</name>
    <dbReference type="NCBI Taxonomy" id="660522"/>
    <lineage>
        <taxon>Archaea</taxon>
        <taxon>Methanobacteriati</taxon>
        <taxon>Methanobacteriota</taxon>
        <taxon>Stenosarchaea group</taxon>
        <taxon>Halobacteria</taxon>
        <taxon>Halobacteriales</taxon>
        <taxon>Haloferacaceae</taxon>
        <taxon>Haloplanus</taxon>
    </lineage>
</organism>
<name>A0A3M0D9S5_9EURY</name>
<dbReference type="KEGG" id="haer:DU502_14105"/>
<sequence>MRTQVGHVLIGIACALFVGGAVGLFLGIVGADAVTPLGVAALACLAVGGAFSLPHDSND</sequence>
<dbReference type="Proteomes" id="UP000282007">
    <property type="component" value="Chromosome"/>
</dbReference>
<proteinExistence type="predicted"/>
<feature type="transmembrane region" description="Helical" evidence="1">
    <location>
        <begin position="34"/>
        <end position="53"/>
    </location>
</feature>
<dbReference type="EMBL" id="REFS01000003">
    <property type="protein sequence ID" value="RMB18105.1"/>
    <property type="molecule type" value="Genomic_DNA"/>
</dbReference>
<reference evidence="3 4" key="1">
    <citation type="journal article" date="2015" name="Stand. Genomic Sci.">
        <title>Genomic Encyclopedia of Bacterial and Archaeal Type Strains, Phase III: the genomes of soil and plant-associated and newly described type strains.</title>
        <authorList>
            <person name="Whitman W.B."/>
            <person name="Woyke T."/>
            <person name="Klenk H.P."/>
            <person name="Zhou Y."/>
            <person name="Lilburn T.G."/>
            <person name="Beck B.J."/>
            <person name="De Vos P."/>
            <person name="Vandamme P."/>
            <person name="Eisen J.A."/>
            <person name="Garrity G."/>
            <person name="Hugenholtz P."/>
            <person name="Kyrpides N.C."/>
        </authorList>
    </citation>
    <scope>NUCLEOTIDE SEQUENCE [LARGE SCALE GENOMIC DNA]</scope>
    <source>
        <strain evidence="3 4">CGMCC 1.10124</strain>
    </source>
</reference>
<keyword evidence="1" id="KW-1133">Transmembrane helix</keyword>
<feature type="transmembrane region" description="Helical" evidence="1">
    <location>
        <begin position="7"/>
        <end position="28"/>
    </location>
</feature>
<accession>A0A3M0D9S5</accession>
<evidence type="ECO:0000256" key="1">
    <source>
        <dbReference type="SAM" id="Phobius"/>
    </source>
</evidence>
<protein>
    <submittedName>
        <fullName evidence="3">Uncharacterized protein</fullName>
    </submittedName>
</protein>